<dbReference type="Pfam" id="PF00171">
    <property type="entry name" value="Aldedh"/>
    <property type="match status" value="1"/>
</dbReference>
<dbReference type="InterPro" id="IPR016162">
    <property type="entry name" value="Ald_DH_N"/>
</dbReference>
<dbReference type="InterPro" id="IPR016163">
    <property type="entry name" value="Ald_DH_C"/>
</dbReference>
<organism evidence="2">
    <name type="scientific">freshwater metagenome</name>
    <dbReference type="NCBI Taxonomy" id="449393"/>
    <lineage>
        <taxon>unclassified sequences</taxon>
        <taxon>metagenomes</taxon>
        <taxon>ecological metagenomes</taxon>
    </lineage>
</organism>
<dbReference type="SUPFAM" id="SSF53720">
    <property type="entry name" value="ALDH-like"/>
    <property type="match status" value="1"/>
</dbReference>
<evidence type="ECO:0000313" key="2">
    <source>
        <dbReference type="EMBL" id="CAB4573058.1"/>
    </source>
</evidence>
<evidence type="ECO:0000259" key="1">
    <source>
        <dbReference type="Pfam" id="PF00171"/>
    </source>
</evidence>
<reference evidence="2" key="1">
    <citation type="submission" date="2020-05" db="EMBL/GenBank/DDBJ databases">
        <authorList>
            <person name="Chiriac C."/>
            <person name="Salcher M."/>
            <person name="Ghai R."/>
            <person name="Kavagutti S V."/>
        </authorList>
    </citation>
    <scope>NUCLEOTIDE SEQUENCE</scope>
</reference>
<dbReference type="PANTHER" id="PTHR11063">
    <property type="entry name" value="GLUTAMATE SEMIALDEHYDE DEHYDROGENASE"/>
    <property type="match status" value="1"/>
</dbReference>
<dbReference type="Gene3D" id="3.40.605.10">
    <property type="entry name" value="Aldehyde Dehydrogenase, Chain A, domain 1"/>
    <property type="match status" value="1"/>
</dbReference>
<name>A0A6J6EJC7_9ZZZZ</name>
<protein>
    <submittedName>
        <fullName evidence="2">Unannotated protein</fullName>
    </submittedName>
</protein>
<dbReference type="Gene3D" id="3.40.309.10">
    <property type="entry name" value="Aldehyde Dehydrogenase, Chain A, domain 2"/>
    <property type="match status" value="1"/>
</dbReference>
<dbReference type="AlphaFoldDB" id="A0A6J6EJC7"/>
<accession>A0A6J6EJC7</accession>
<dbReference type="InterPro" id="IPR016161">
    <property type="entry name" value="Ald_DH/histidinol_DH"/>
</dbReference>
<proteinExistence type="predicted"/>
<dbReference type="GO" id="GO:0004350">
    <property type="term" value="F:glutamate-5-semialdehyde dehydrogenase activity"/>
    <property type="evidence" value="ECO:0007669"/>
    <property type="project" value="TreeGrafter"/>
</dbReference>
<dbReference type="EMBL" id="CAEZTS010000031">
    <property type="protein sequence ID" value="CAB4573058.1"/>
    <property type="molecule type" value="Genomic_DNA"/>
</dbReference>
<dbReference type="InterPro" id="IPR015590">
    <property type="entry name" value="Aldehyde_DH_dom"/>
</dbReference>
<sequence>MDVGALGFLDRAPVYPERMSHAPSDPSQTAAIDELTRLEPGMVIPFGGRRFARVDEKLAAEFREGDRLIVVQSDGTLIRIPAAVAGAVEASVERADSAFRSMRSVDQSRVTEFYRCFADRLEDDTTFGSIARANENDVRVARERGRATGRLVLDDKMRRGMIESLRLWQSMDSSIGRTTERVDHGNWTVEAICAPLGVVAFVFEGRPNVFADATGVLRGGNTTVMRIGSDALGTALAIMDTAVTPALESAGLPSGSVELIRDADRAGGHALFSDDRISLAVARGSGAAVAQLGAVARQSGVPVSLHGTGGAWMIVDETAPEGRLRVCVSASLDRKVCNTVNVIVLVGDTSRIAGEAAEGVVEASGRRGTTGIVHLLGDDARTLRSVFSAHDVRIVEGGIGDSSTEWEWDEAPEVSVLAVPRVEEAIDLFNAHSPRFVVSAIVADADIGRSIVDRCDAPFVGDGFTRWVDGQYALRRPELGLSNWEGGRLFARGGILSGDGVFSVRYRASTPDANQRR</sequence>
<dbReference type="PANTHER" id="PTHR11063:SF8">
    <property type="entry name" value="DELTA-1-PYRROLINE-5-CARBOXYLATE SYNTHASE"/>
    <property type="match status" value="1"/>
</dbReference>
<feature type="domain" description="Aldehyde dehydrogenase" evidence="1">
    <location>
        <begin position="75"/>
        <end position="319"/>
    </location>
</feature>
<gene>
    <name evidence="2" type="ORF">UFOPK1722_00517</name>
</gene>